<evidence type="ECO:0000256" key="2">
    <source>
        <dbReference type="ARBA" id="ARBA00022670"/>
    </source>
</evidence>
<evidence type="ECO:0000259" key="8">
    <source>
        <dbReference type="PROSITE" id="PS50235"/>
    </source>
</evidence>
<dbReference type="Proteomes" id="UP000678499">
    <property type="component" value="Unassembled WGS sequence"/>
</dbReference>
<dbReference type="GO" id="GO:0016579">
    <property type="term" value="P:protein deubiquitination"/>
    <property type="evidence" value="ECO:0007669"/>
    <property type="project" value="InterPro"/>
</dbReference>
<dbReference type="InterPro" id="IPR018200">
    <property type="entry name" value="USP_CS"/>
</dbReference>
<dbReference type="EC" id="3.4.19.12" evidence="6"/>
<evidence type="ECO:0000256" key="7">
    <source>
        <dbReference type="SAM" id="MobiDB-lite"/>
    </source>
</evidence>
<dbReference type="OrthoDB" id="333239at2759"/>
<protein>
    <recommendedName>
        <fullName evidence="6">Ubiquitin carboxyl-terminal hydrolase</fullName>
        <ecNumber evidence="6">3.4.19.12</ecNumber>
    </recommendedName>
</protein>
<proteinExistence type="inferred from homology"/>
<dbReference type="InterPro" id="IPR044635">
    <property type="entry name" value="UBP14-like"/>
</dbReference>
<dbReference type="PROSITE" id="PS00973">
    <property type="entry name" value="USP_2"/>
    <property type="match status" value="1"/>
</dbReference>
<evidence type="ECO:0000256" key="6">
    <source>
        <dbReference type="RuleBase" id="RU366025"/>
    </source>
</evidence>
<dbReference type="SUPFAM" id="SSF54001">
    <property type="entry name" value="Cysteine proteinases"/>
    <property type="match status" value="1"/>
</dbReference>
<evidence type="ECO:0000256" key="5">
    <source>
        <dbReference type="ARBA" id="ARBA00022807"/>
    </source>
</evidence>
<name>A0A7R9BG44_9CRUS</name>
<dbReference type="PROSITE" id="PS50235">
    <property type="entry name" value="USP_3"/>
    <property type="match status" value="1"/>
</dbReference>
<feature type="domain" description="USP" evidence="8">
    <location>
        <begin position="121"/>
        <end position="555"/>
    </location>
</feature>
<evidence type="ECO:0000313" key="9">
    <source>
        <dbReference type="EMBL" id="CAD7273333.1"/>
    </source>
</evidence>
<dbReference type="AlphaFoldDB" id="A0A7R9BG44"/>
<dbReference type="PANTHER" id="PTHR43982:SF1">
    <property type="entry name" value="UBIQUITIN CARBOXYL-TERMINAL HYDROLASE 14"/>
    <property type="match status" value="1"/>
</dbReference>
<evidence type="ECO:0000313" key="10">
    <source>
        <dbReference type="Proteomes" id="UP000678499"/>
    </source>
</evidence>
<dbReference type="InterPro" id="IPR038765">
    <property type="entry name" value="Papain-like_cys_pep_sf"/>
</dbReference>
<keyword evidence="2 6" id="KW-0645">Protease</keyword>
<evidence type="ECO:0000256" key="4">
    <source>
        <dbReference type="ARBA" id="ARBA00022801"/>
    </source>
</evidence>
<dbReference type="GO" id="GO:0061136">
    <property type="term" value="P:regulation of proteasomal protein catabolic process"/>
    <property type="evidence" value="ECO:0007669"/>
    <property type="project" value="TreeGrafter"/>
</dbReference>
<dbReference type="GO" id="GO:0043161">
    <property type="term" value="P:proteasome-mediated ubiquitin-dependent protein catabolic process"/>
    <property type="evidence" value="ECO:0007669"/>
    <property type="project" value="InterPro"/>
</dbReference>
<dbReference type="Gene3D" id="3.90.70.10">
    <property type="entry name" value="Cysteine proteinases"/>
    <property type="match status" value="1"/>
</dbReference>
<dbReference type="SUPFAM" id="SSF54236">
    <property type="entry name" value="Ubiquitin-like"/>
    <property type="match status" value="1"/>
</dbReference>
<evidence type="ECO:0000256" key="1">
    <source>
        <dbReference type="ARBA" id="ARBA00000707"/>
    </source>
</evidence>
<dbReference type="Gene3D" id="3.10.20.90">
    <property type="entry name" value="Phosphatidylinositol 3-kinase Catalytic Subunit, Chain A, domain 1"/>
    <property type="match status" value="1"/>
</dbReference>
<dbReference type="InterPro" id="IPR001394">
    <property type="entry name" value="Peptidase_C19_UCH"/>
</dbReference>
<keyword evidence="4 6" id="KW-0378">Hydrolase</keyword>
<keyword evidence="3 6" id="KW-0833">Ubl conjugation pathway</keyword>
<sequence>MPTYQVNVRWGKTFLNDLKLNTDEPHARRLHRLFFFLPQAFQTRLSKLTGVEPSRQKIVAAGKTINGDSWDVARIKDGATLLLMGTREEDLPLDQQSLSGMSERIPDATTLTEDAPTFIPKGLENLGNTCYLNATIQCMHSVRELRFALRAFQAPTGVASATGRSSAVSSLDEARLATALKTCFRALDEPPRVTANNELSSYAPTALLAALFKCMPGFAVKNSDGTYVQQDANECWTELMRVLQDQVKLAAGAAVDNDMTVLLQKNSSSSSSSDVVTALFRGSLESTFTCLETDEEPVTRRTESFLQLPCFINADCRYLQQGLRTRFEPERLTKRSEALKRKADFSRVCRITRLPVYLTVHLVRFQYKEKEKVNAKVLRDVSFPMRLDVYEFCAPDLQKQLDEARRRASDASMIITDGDDDDVTINGKIRSAASHGRDSSSSQQPGLVLVDDDDAAVNNNNVRRRRDDVSSSTNNNNISAVGFYDLQAVLTHKGRTSQSGHYVAWIRRDNGGHNGNDSWFQMNDAVVTEVSSADILKLSGGGDWHCAYVLLYGPVRRRQQQQ</sequence>
<dbReference type="InterPro" id="IPR029071">
    <property type="entry name" value="Ubiquitin-like_domsf"/>
</dbReference>
<feature type="region of interest" description="Disordered" evidence="7">
    <location>
        <begin position="431"/>
        <end position="454"/>
    </location>
</feature>
<dbReference type="GO" id="GO:0004843">
    <property type="term" value="F:cysteine-type deubiquitinase activity"/>
    <property type="evidence" value="ECO:0007669"/>
    <property type="project" value="UniProtKB-UniRule"/>
</dbReference>
<keyword evidence="10" id="KW-1185">Reference proteome</keyword>
<dbReference type="EMBL" id="CAJPEX010000119">
    <property type="protein sequence ID" value="CAG0913485.1"/>
    <property type="molecule type" value="Genomic_DNA"/>
</dbReference>
<dbReference type="PROSITE" id="PS00972">
    <property type="entry name" value="USP_1"/>
    <property type="match status" value="1"/>
</dbReference>
<dbReference type="GO" id="GO:0070628">
    <property type="term" value="F:proteasome binding"/>
    <property type="evidence" value="ECO:0007669"/>
    <property type="project" value="TreeGrafter"/>
</dbReference>
<dbReference type="InterPro" id="IPR028889">
    <property type="entry name" value="USP"/>
</dbReference>
<dbReference type="Pfam" id="PF00443">
    <property type="entry name" value="UCH"/>
    <property type="match status" value="1"/>
</dbReference>
<reference evidence="9" key="1">
    <citation type="submission" date="2020-11" db="EMBL/GenBank/DDBJ databases">
        <authorList>
            <person name="Tran Van P."/>
        </authorList>
    </citation>
    <scope>NUCLEOTIDE SEQUENCE</scope>
</reference>
<comment type="similarity">
    <text evidence="6">Belongs to the peptidase C19 family.</text>
</comment>
<evidence type="ECO:0000256" key="3">
    <source>
        <dbReference type="ARBA" id="ARBA00022786"/>
    </source>
</evidence>
<feature type="compositionally biased region" description="Low complexity" evidence="7">
    <location>
        <begin position="431"/>
        <end position="442"/>
    </location>
</feature>
<dbReference type="EMBL" id="OA882156">
    <property type="protein sequence ID" value="CAD7273333.1"/>
    <property type="molecule type" value="Genomic_DNA"/>
</dbReference>
<organism evidence="9">
    <name type="scientific">Notodromas monacha</name>
    <dbReference type="NCBI Taxonomy" id="399045"/>
    <lineage>
        <taxon>Eukaryota</taxon>
        <taxon>Metazoa</taxon>
        <taxon>Ecdysozoa</taxon>
        <taxon>Arthropoda</taxon>
        <taxon>Crustacea</taxon>
        <taxon>Oligostraca</taxon>
        <taxon>Ostracoda</taxon>
        <taxon>Podocopa</taxon>
        <taxon>Podocopida</taxon>
        <taxon>Cypridocopina</taxon>
        <taxon>Cypridoidea</taxon>
        <taxon>Cyprididae</taxon>
        <taxon>Notodromas</taxon>
    </lineage>
</organism>
<keyword evidence="5 6" id="KW-0788">Thiol protease</keyword>
<gene>
    <name evidence="9" type="ORF">NMOB1V02_LOCUS1226</name>
</gene>
<accession>A0A7R9BG44</accession>
<dbReference type="PANTHER" id="PTHR43982">
    <property type="entry name" value="UBIQUITIN CARBOXYL-TERMINAL HYDROLASE"/>
    <property type="match status" value="1"/>
</dbReference>
<comment type="catalytic activity">
    <reaction evidence="1 6">
        <text>Thiol-dependent hydrolysis of ester, thioester, amide, peptide and isopeptide bonds formed by the C-terminal Gly of ubiquitin (a 76-residue protein attached to proteins as an intracellular targeting signal).</text>
        <dbReference type="EC" id="3.4.19.12"/>
    </reaction>
</comment>